<reference evidence="2 3" key="1">
    <citation type="journal article" date="2009" name="Science">
        <title>Genome sequence, comparative analysis, and population genetics of the domestic horse.</title>
        <authorList>
            <consortium name="Broad Institute Genome Sequencing Platform"/>
            <consortium name="Broad Institute Whole Genome Assembly Team"/>
            <person name="Wade C.M."/>
            <person name="Giulotto E."/>
            <person name="Sigurdsson S."/>
            <person name="Zoli M."/>
            <person name="Gnerre S."/>
            <person name="Imsland F."/>
            <person name="Lear T.L."/>
            <person name="Adelson D.L."/>
            <person name="Bailey E."/>
            <person name="Bellone R.R."/>
            <person name="Bloecker H."/>
            <person name="Distl O."/>
            <person name="Edgar R.C."/>
            <person name="Garber M."/>
            <person name="Leeb T."/>
            <person name="Mauceli E."/>
            <person name="MacLeod J.N."/>
            <person name="Penedo M.C.T."/>
            <person name="Raison J.M."/>
            <person name="Sharpe T."/>
            <person name="Vogel J."/>
            <person name="Andersson L."/>
            <person name="Antczak D.F."/>
            <person name="Biagi T."/>
            <person name="Binns M.M."/>
            <person name="Chowdhary B.P."/>
            <person name="Coleman S.J."/>
            <person name="Della Valle G."/>
            <person name="Fryc S."/>
            <person name="Guerin G."/>
            <person name="Hasegawa T."/>
            <person name="Hill E.W."/>
            <person name="Jurka J."/>
            <person name="Kiialainen A."/>
            <person name="Lindgren G."/>
            <person name="Liu J."/>
            <person name="Magnani E."/>
            <person name="Mickelson J.R."/>
            <person name="Murray J."/>
            <person name="Nergadze S.G."/>
            <person name="Onofrio R."/>
            <person name="Pedroni S."/>
            <person name="Piras M.F."/>
            <person name="Raudsepp T."/>
            <person name="Rocchi M."/>
            <person name="Roeed K.H."/>
            <person name="Ryder O.A."/>
            <person name="Searle S."/>
            <person name="Skow L."/>
            <person name="Swinburne J.E."/>
            <person name="Syvaenen A.C."/>
            <person name="Tozaki T."/>
            <person name="Valberg S.J."/>
            <person name="Vaudin M."/>
            <person name="White J.R."/>
            <person name="Zody M.C."/>
            <person name="Lander E.S."/>
            <person name="Lindblad-Toh K."/>
        </authorList>
    </citation>
    <scope>NUCLEOTIDE SEQUENCE [LARGE SCALE GENOMIC DNA]</scope>
    <source>
        <strain evidence="2 3">Thoroughbred</strain>
    </source>
</reference>
<dbReference type="GeneTree" id="ENSGT00940000159173"/>
<protein>
    <submittedName>
        <fullName evidence="2">TBC1 domain family member 25</fullName>
    </submittedName>
</protein>
<dbReference type="Ensembl" id="ENSECAT00000082712.1">
    <property type="protein sequence ID" value="ENSECAP00000061966.1"/>
    <property type="gene ID" value="ENSECAG00000023474.3"/>
</dbReference>
<reference evidence="2" key="2">
    <citation type="submission" date="2025-08" db="UniProtKB">
        <authorList>
            <consortium name="Ensembl"/>
        </authorList>
    </citation>
    <scope>IDENTIFICATION</scope>
    <source>
        <strain evidence="2">Thoroughbred</strain>
    </source>
</reference>
<evidence type="ECO:0000256" key="1">
    <source>
        <dbReference type="SAM" id="MobiDB-lite"/>
    </source>
</evidence>
<organism evidence="2 3">
    <name type="scientific">Equus caballus</name>
    <name type="common">Horse</name>
    <dbReference type="NCBI Taxonomy" id="9796"/>
    <lineage>
        <taxon>Eukaryota</taxon>
        <taxon>Metazoa</taxon>
        <taxon>Chordata</taxon>
        <taxon>Craniata</taxon>
        <taxon>Vertebrata</taxon>
        <taxon>Euteleostomi</taxon>
        <taxon>Mammalia</taxon>
        <taxon>Eutheria</taxon>
        <taxon>Laurasiatheria</taxon>
        <taxon>Perissodactyla</taxon>
        <taxon>Equidae</taxon>
        <taxon>Equus</taxon>
    </lineage>
</organism>
<feature type="region of interest" description="Disordered" evidence="1">
    <location>
        <begin position="1"/>
        <end position="28"/>
    </location>
</feature>
<evidence type="ECO:0000313" key="2">
    <source>
        <dbReference type="Ensembl" id="ENSECAP00000061966.1"/>
    </source>
</evidence>
<dbReference type="Proteomes" id="UP000002281">
    <property type="component" value="Chromosome X"/>
</dbReference>
<reference evidence="2" key="3">
    <citation type="submission" date="2025-09" db="UniProtKB">
        <authorList>
            <consortium name="Ensembl"/>
        </authorList>
    </citation>
    <scope>IDENTIFICATION</scope>
    <source>
        <strain evidence="2">Thoroughbred</strain>
    </source>
</reference>
<accession>A0A9L0RJF7</accession>
<sequence length="158" mass="16767">MAMASGSSDLVGSGAPPPGGGAQAAAAAAEEEEREVVRVRVKKCESCLPPEFRSFAVDPQITSLDVLQHILIRAFDLNGKKAAFFLLLSLSYPVTLPRGDQHFTSFQCALQIQAGRRTLASTTWAGIGWGRKLTSHSCLTGTSAWPLPPPPNLTCSCV</sequence>
<dbReference type="AlphaFoldDB" id="A0A9L0RJF7"/>
<feature type="compositionally biased region" description="Polar residues" evidence="1">
    <location>
        <begin position="1"/>
        <end position="10"/>
    </location>
</feature>
<evidence type="ECO:0000313" key="3">
    <source>
        <dbReference type="Proteomes" id="UP000002281"/>
    </source>
</evidence>
<keyword evidence="3" id="KW-1185">Reference proteome</keyword>
<proteinExistence type="predicted"/>
<name>A0A9L0RJF7_HORSE</name>
<gene>
    <name evidence="2" type="primary">TBC1D25</name>
</gene>